<dbReference type="SUPFAM" id="SSF55729">
    <property type="entry name" value="Acyl-CoA N-acyltransferases (Nat)"/>
    <property type="match status" value="1"/>
</dbReference>
<dbReference type="InterPro" id="IPR016181">
    <property type="entry name" value="Acyl_CoA_acyltransferase"/>
</dbReference>
<evidence type="ECO:0000313" key="5">
    <source>
        <dbReference type="Proteomes" id="UP001218188"/>
    </source>
</evidence>
<dbReference type="PANTHER" id="PTHR43792">
    <property type="entry name" value="GNAT FAMILY, PUTATIVE (AFU_ORTHOLOGUE AFUA_3G00765)-RELATED-RELATED"/>
    <property type="match status" value="1"/>
</dbReference>
<dbReference type="GO" id="GO:0016747">
    <property type="term" value="F:acyltransferase activity, transferring groups other than amino-acyl groups"/>
    <property type="evidence" value="ECO:0007669"/>
    <property type="project" value="InterPro"/>
</dbReference>
<organism evidence="4 5">
    <name type="scientific">Mycena alexandri</name>
    <dbReference type="NCBI Taxonomy" id="1745969"/>
    <lineage>
        <taxon>Eukaryota</taxon>
        <taxon>Fungi</taxon>
        <taxon>Dikarya</taxon>
        <taxon>Basidiomycota</taxon>
        <taxon>Agaricomycotina</taxon>
        <taxon>Agaricomycetes</taxon>
        <taxon>Agaricomycetidae</taxon>
        <taxon>Agaricales</taxon>
        <taxon>Marasmiineae</taxon>
        <taxon>Mycenaceae</taxon>
        <taxon>Mycena</taxon>
    </lineage>
</organism>
<proteinExistence type="predicted"/>
<evidence type="ECO:0000256" key="1">
    <source>
        <dbReference type="SAM" id="Coils"/>
    </source>
</evidence>
<keyword evidence="5" id="KW-1185">Reference proteome</keyword>
<name>A0AAD6X8X6_9AGAR</name>
<accession>A0AAD6X8X6</accession>
<gene>
    <name evidence="4" type="ORF">C8F04DRAFT_1084706</name>
</gene>
<feature type="region of interest" description="Disordered" evidence="2">
    <location>
        <begin position="451"/>
        <end position="575"/>
    </location>
</feature>
<protein>
    <recommendedName>
        <fullName evidence="3">N-acetyltransferase domain-containing protein</fullName>
    </recommendedName>
</protein>
<feature type="coiled-coil region" evidence="1">
    <location>
        <begin position="194"/>
        <end position="221"/>
    </location>
</feature>
<feature type="region of interest" description="Disordered" evidence="2">
    <location>
        <begin position="1"/>
        <end position="20"/>
    </location>
</feature>
<evidence type="ECO:0000259" key="3">
    <source>
        <dbReference type="Pfam" id="PF13302"/>
    </source>
</evidence>
<feature type="compositionally biased region" description="Low complexity" evidence="2">
    <location>
        <begin position="467"/>
        <end position="478"/>
    </location>
</feature>
<dbReference type="EMBL" id="JARJCM010000025">
    <property type="protein sequence ID" value="KAJ7039755.1"/>
    <property type="molecule type" value="Genomic_DNA"/>
</dbReference>
<dbReference type="InterPro" id="IPR051531">
    <property type="entry name" value="N-acetyltransferase"/>
</dbReference>
<dbReference type="Proteomes" id="UP001218188">
    <property type="component" value="Unassembled WGS sequence"/>
</dbReference>
<feature type="domain" description="N-acetyltransferase" evidence="3">
    <location>
        <begin position="283"/>
        <end position="352"/>
    </location>
</feature>
<reference evidence="4" key="1">
    <citation type="submission" date="2023-03" db="EMBL/GenBank/DDBJ databases">
        <title>Massive genome expansion in bonnet fungi (Mycena s.s.) driven by repeated elements and novel gene families across ecological guilds.</title>
        <authorList>
            <consortium name="Lawrence Berkeley National Laboratory"/>
            <person name="Harder C.B."/>
            <person name="Miyauchi S."/>
            <person name="Viragh M."/>
            <person name="Kuo A."/>
            <person name="Thoen E."/>
            <person name="Andreopoulos B."/>
            <person name="Lu D."/>
            <person name="Skrede I."/>
            <person name="Drula E."/>
            <person name="Henrissat B."/>
            <person name="Morin E."/>
            <person name="Kohler A."/>
            <person name="Barry K."/>
            <person name="LaButti K."/>
            <person name="Morin E."/>
            <person name="Salamov A."/>
            <person name="Lipzen A."/>
            <person name="Mereny Z."/>
            <person name="Hegedus B."/>
            <person name="Baldrian P."/>
            <person name="Stursova M."/>
            <person name="Weitz H."/>
            <person name="Taylor A."/>
            <person name="Grigoriev I.V."/>
            <person name="Nagy L.G."/>
            <person name="Martin F."/>
            <person name="Kauserud H."/>
        </authorList>
    </citation>
    <scope>NUCLEOTIDE SEQUENCE</scope>
    <source>
        <strain evidence="4">CBHHK200</strain>
    </source>
</reference>
<dbReference type="Pfam" id="PF13302">
    <property type="entry name" value="Acetyltransf_3"/>
    <property type="match status" value="1"/>
</dbReference>
<feature type="region of interest" description="Disordered" evidence="2">
    <location>
        <begin position="92"/>
        <end position="127"/>
    </location>
</feature>
<evidence type="ECO:0000313" key="4">
    <source>
        <dbReference type="EMBL" id="KAJ7039755.1"/>
    </source>
</evidence>
<evidence type="ECO:0000256" key="2">
    <source>
        <dbReference type="SAM" id="MobiDB-lite"/>
    </source>
</evidence>
<sequence length="575" mass="63218">MMKKQIESAQTHLLPTPTDLPSSMPLLVGEHILISDGLEGQDDNFETVMTLWEDLQLSSFEVAAQQPSMDFISFAQTAFFFGVITRAPASESKEAAEQQLPLEDWAESDSSARQVQPALRPKDYRLPKSTPVDPWLAPLPVTDAPRPSAIDDAMLEDLALDWASTDSQTVLDAPGEESDIAAQENIDSELDFILSELDSRVNDFEKRNIDLEKRKAARERRRESSENIESWGSLIWSAIGGASTSRVDTSKTPRPAGARDYTASFYDTDKRSSTSSNPLLTQKTVVDTNSAIGIIYLAVSPLSHSPQDQVGELNLGIILNKAHRGKGYAREAIQLALKHAFDVKHCHRIQASLLSLSTKDRMVSLLTQLRFGHEGTKRRSFFNPLMGEWQDVTTLAILDTDWAMRSYYKPAPKSLWDELFLRHERERDELLRWEEDNNRLKRTASMVTIRGAAPPSEAASNIDSEAESVASSVSTSASKGKKRMAPSGGLRDPYDGSSSDAESDFGDGGFVRRFVFDDERVGGGPSSPALSSTSLVESVPGSVSSLRSPSVSGSDWDMMESSSSHSFSDDEGSRG</sequence>
<keyword evidence="1" id="KW-0175">Coiled coil</keyword>
<comment type="caution">
    <text evidence="4">The sequence shown here is derived from an EMBL/GenBank/DDBJ whole genome shotgun (WGS) entry which is preliminary data.</text>
</comment>
<dbReference type="AlphaFoldDB" id="A0AAD6X8X6"/>
<dbReference type="Gene3D" id="3.40.630.30">
    <property type="match status" value="1"/>
</dbReference>
<feature type="compositionally biased region" description="Low complexity" evidence="2">
    <location>
        <begin position="538"/>
        <end position="566"/>
    </location>
</feature>
<dbReference type="InterPro" id="IPR000182">
    <property type="entry name" value="GNAT_dom"/>
</dbReference>